<name>A0A918NWL9_9NEIS</name>
<reference evidence="2" key="2">
    <citation type="submission" date="2020-09" db="EMBL/GenBank/DDBJ databases">
        <authorList>
            <person name="Sun Q."/>
            <person name="Kim S."/>
        </authorList>
    </citation>
    <scope>NUCLEOTIDE SEQUENCE</scope>
    <source>
        <strain evidence="2">KCTC 32182</strain>
    </source>
</reference>
<dbReference type="EMBL" id="BMYX01000001">
    <property type="protein sequence ID" value="GGY03083.1"/>
    <property type="molecule type" value="Genomic_DNA"/>
</dbReference>
<dbReference type="InterPro" id="IPR022742">
    <property type="entry name" value="Hydrolase_4"/>
</dbReference>
<dbReference type="InterPro" id="IPR050228">
    <property type="entry name" value="Carboxylesterase_BioH"/>
</dbReference>
<proteinExistence type="predicted"/>
<feature type="domain" description="Serine aminopeptidase S33" evidence="1">
    <location>
        <begin position="72"/>
        <end position="183"/>
    </location>
</feature>
<organism evidence="2 3">
    <name type="scientific">Paludibacterium paludis</name>
    <dbReference type="NCBI Taxonomy" id="1225769"/>
    <lineage>
        <taxon>Bacteria</taxon>
        <taxon>Pseudomonadati</taxon>
        <taxon>Pseudomonadota</taxon>
        <taxon>Betaproteobacteria</taxon>
        <taxon>Neisseriales</taxon>
        <taxon>Chromobacteriaceae</taxon>
        <taxon>Paludibacterium</taxon>
    </lineage>
</organism>
<evidence type="ECO:0000313" key="3">
    <source>
        <dbReference type="Proteomes" id="UP000645257"/>
    </source>
</evidence>
<dbReference type="Proteomes" id="UP000645257">
    <property type="component" value="Unassembled WGS sequence"/>
</dbReference>
<evidence type="ECO:0000259" key="1">
    <source>
        <dbReference type="Pfam" id="PF12146"/>
    </source>
</evidence>
<comment type="caution">
    <text evidence="2">The sequence shown here is derived from an EMBL/GenBank/DDBJ whole genome shotgun (WGS) entry which is preliminary data.</text>
</comment>
<reference evidence="2" key="1">
    <citation type="journal article" date="2014" name="Int. J. Syst. Evol. Microbiol.">
        <title>Complete genome sequence of Corynebacterium casei LMG S-19264T (=DSM 44701T), isolated from a smear-ripened cheese.</title>
        <authorList>
            <consortium name="US DOE Joint Genome Institute (JGI-PGF)"/>
            <person name="Walter F."/>
            <person name="Albersmeier A."/>
            <person name="Kalinowski J."/>
            <person name="Ruckert C."/>
        </authorList>
    </citation>
    <scope>NUCLEOTIDE SEQUENCE</scope>
    <source>
        <strain evidence="2">KCTC 32182</strain>
    </source>
</reference>
<dbReference type="GO" id="GO:0016787">
    <property type="term" value="F:hydrolase activity"/>
    <property type="evidence" value="ECO:0007669"/>
    <property type="project" value="UniProtKB-KW"/>
</dbReference>
<accession>A0A918NWL9</accession>
<sequence>MKLMFTGLTTIGTLLLGTGAALWLGGPSTPAVMTGFTRAFRQVDYSGVPPLSRYTARDGARLAYRLYAPQDTPRGSVVLVHGSSATSRSMHVIAQALAAAGYSAYALDIRGHGDSGVKGHLDHIGQLEEDLEDFASQANPVQPATLAGFSSGGGFVLRIAAEAQARLFQSFLLLSPYLRYDAPTQRANSGGWSSVGIPRLVALGLLNRAGFTKLNDLPVIRFGIDPANRDLLTESYDFNLAANFGPPRDYEAAIRAANRPVMVLAGERDEAFHTERFPQVFAACPGLAGVRLIPGTTHPGLILDAAPVREAVLAVQALQAKAARP</sequence>
<dbReference type="Pfam" id="PF12146">
    <property type="entry name" value="Hydrolase_4"/>
    <property type="match status" value="1"/>
</dbReference>
<dbReference type="AlphaFoldDB" id="A0A918NWL9"/>
<protein>
    <submittedName>
        <fullName evidence="2">Alpha/beta hydrolase</fullName>
    </submittedName>
</protein>
<dbReference type="PANTHER" id="PTHR43194">
    <property type="entry name" value="HYDROLASE ALPHA/BETA FOLD FAMILY"/>
    <property type="match status" value="1"/>
</dbReference>
<dbReference type="PANTHER" id="PTHR43194:SF2">
    <property type="entry name" value="PEROXISOMAL MEMBRANE PROTEIN LPX1"/>
    <property type="match status" value="1"/>
</dbReference>
<dbReference type="Gene3D" id="3.40.50.1820">
    <property type="entry name" value="alpha/beta hydrolase"/>
    <property type="match status" value="1"/>
</dbReference>
<dbReference type="RefSeq" id="WP_189530141.1">
    <property type="nucleotide sequence ID" value="NZ_BMYX01000001.1"/>
</dbReference>
<evidence type="ECO:0000313" key="2">
    <source>
        <dbReference type="EMBL" id="GGY03083.1"/>
    </source>
</evidence>
<gene>
    <name evidence="2" type="ORF">GCM10011289_01640</name>
</gene>
<keyword evidence="2" id="KW-0378">Hydrolase</keyword>
<dbReference type="SUPFAM" id="SSF53474">
    <property type="entry name" value="alpha/beta-Hydrolases"/>
    <property type="match status" value="1"/>
</dbReference>
<keyword evidence="3" id="KW-1185">Reference proteome</keyword>
<dbReference type="InterPro" id="IPR029058">
    <property type="entry name" value="AB_hydrolase_fold"/>
</dbReference>